<dbReference type="InterPro" id="IPR013783">
    <property type="entry name" value="Ig-like_fold"/>
</dbReference>
<dbReference type="InterPro" id="IPR010221">
    <property type="entry name" value="VCBS_dom"/>
</dbReference>
<sequence length="611" mass="61726">MTIATIISITGQAWARDASGDLRELRVGDTLQEGEILVTSDNGRVVLDFADGLDPTVIGGGQEIAISADLDAEQPVTAEEASVQDDDLEALLTALEEGEGDLLEGLDATAAGAGGAGGPGGGHDFVRLARISENLDPLAFEYGLNSLGATFETQDQALDEAPDSIPTVATVDLNGNGDVVWEAALSEGSGGGTLNTSGAFQIDTGDDLLALIEVQNVNGTWIAVTADGTEVSGEYGTLSVNTDGSWSYTLTQSADHPVSGESGEADQLQDLFGVRVTDDDGDVSAPATLTIDINDDAPTARDDMASLREDDASDIISGNVLINDTLGADRPEGVTFDAADVSGVQYGTFTDNGDGTWSYQLDNGNSAVQALGEGDSLTETFAYTLTDADGDTSQADLTVTITGQDDGVTLTGLSAEGAEQSVDEAALADGSSPDAAALTQSGSFSFTALDELGSLSVGGQSLSLADLQGLSASTPVTLTSAFGTLTLTGFSGDAAGGTLDYSYTLTATVDNDSVTDATDTGYLDSFAVSVVDTDGSSASASLDIQIVDDAPTAEDDTLTPAVAEDTALQINTSTLIGNDTQGADGATVTGVSATSANGGTVSLSNGVVTYT</sequence>
<dbReference type="RefSeq" id="WP_139233971.1">
    <property type="nucleotide sequence ID" value="NZ_FPAQ01000054.1"/>
</dbReference>
<name>A0A1I7CP68_9GAMM</name>
<dbReference type="NCBIfam" id="TIGR01965">
    <property type="entry name" value="VCBS_repeat"/>
    <property type="match status" value="2"/>
</dbReference>
<evidence type="ECO:0000259" key="1">
    <source>
        <dbReference type="Pfam" id="PF17803"/>
    </source>
</evidence>
<feature type="non-terminal residue" evidence="2">
    <location>
        <position position="611"/>
    </location>
</feature>
<evidence type="ECO:0000313" key="2">
    <source>
        <dbReference type="EMBL" id="SFU01213.1"/>
    </source>
</evidence>
<accession>A0A1I7CP68</accession>
<dbReference type="EMBL" id="FPAQ01000054">
    <property type="protein sequence ID" value="SFU01213.1"/>
    <property type="molecule type" value="Genomic_DNA"/>
</dbReference>
<dbReference type="Pfam" id="PF17803">
    <property type="entry name" value="Cadherin_4"/>
    <property type="match status" value="2"/>
</dbReference>
<dbReference type="InterPro" id="IPR047777">
    <property type="entry name" value="LapA-like_RM"/>
</dbReference>
<feature type="domain" description="RapA2 cadherin-like" evidence="1">
    <location>
        <begin position="538"/>
        <end position="610"/>
    </location>
</feature>
<feature type="domain" description="RapA2 cadherin-like" evidence="1">
    <location>
        <begin position="287"/>
        <end position="359"/>
    </location>
</feature>
<evidence type="ECO:0000313" key="3">
    <source>
        <dbReference type="Proteomes" id="UP000199594"/>
    </source>
</evidence>
<dbReference type="InterPro" id="IPR040853">
    <property type="entry name" value="RapA2_cadherin-like"/>
</dbReference>
<dbReference type="Proteomes" id="UP000199594">
    <property type="component" value="Unassembled WGS sequence"/>
</dbReference>
<protein>
    <submittedName>
        <fullName evidence="2">VCBS repeat-containing protein</fullName>
    </submittedName>
</protein>
<gene>
    <name evidence="2" type="ORF">SAMN04487956_1541</name>
</gene>
<dbReference type="Gene3D" id="2.60.40.10">
    <property type="entry name" value="Immunoglobulins"/>
    <property type="match status" value="1"/>
</dbReference>
<dbReference type="AlphaFoldDB" id="A0A1I7CP68"/>
<organism evidence="2 3">
    <name type="scientific">Halomonas saccharevitans</name>
    <dbReference type="NCBI Taxonomy" id="416872"/>
    <lineage>
        <taxon>Bacteria</taxon>
        <taxon>Pseudomonadati</taxon>
        <taxon>Pseudomonadota</taxon>
        <taxon>Gammaproteobacteria</taxon>
        <taxon>Oceanospirillales</taxon>
        <taxon>Halomonadaceae</taxon>
        <taxon>Halomonas</taxon>
    </lineage>
</organism>
<dbReference type="OrthoDB" id="5787335at2"/>
<reference evidence="2 3" key="1">
    <citation type="submission" date="2016-10" db="EMBL/GenBank/DDBJ databases">
        <authorList>
            <person name="de Groot N.N."/>
        </authorList>
    </citation>
    <scope>NUCLEOTIDE SEQUENCE [LARGE SCALE GENOMIC DNA]</scope>
    <source>
        <strain evidence="2 3">CGMCC 1.6493</strain>
    </source>
</reference>
<dbReference type="NCBIfam" id="NF033682">
    <property type="entry name" value="retention_LapA"/>
    <property type="match status" value="1"/>
</dbReference>
<proteinExistence type="predicted"/>